<dbReference type="EMBL" id="BK015513">
    <property type="protein sequence ID" value="DAE10535.1"/>
    <property type="molecule type" value="Genomic_DNA"/>
</dbReference>
<reference evidence="1" key="1">
    <citation type="journal article" date="2021" name="Proc. Natl. Acad. Sci. U.S.A.">
        <title>A Catalog of Tens of Thousands of Viruses from Human Metagenomes Reveals Hidden Associations with Chronic Diseases.</title>
        <authorList>
            <person name="Tisza M.J."/>
            <person name="Buck C.B."/>
        </authorList>
    </citation>
    <scope>NUCLEOTIDE SEQUENCE</scope>
    <source>
        <strain evidence="1">CtJER10</strain>
    </source>
</reference>
<protein>
    <submittedName>
        <fullName evidence="1">Uncharacterized protein</fullName>
    </submittedName>
</protein>
<organism evidence="1">
    <name type="scientific">Siphoviridae sp. ctJER10</name>
    <dbReference type="NCBI Taxonomy" id="2825430"/>
    <lineage>
        <taxon>Viruses</taxon>
        <taxon>Duplodnaviria</taxon>
        <taxon>Heunggongvirae</taxon>
        <taxon>Uroviricota</taxon>
        <taxon>Caudoviricetes</taxon>
    </lineage>
</organism>
<sequence length="47" mass="5201">MKAYSLTQLLNVVPCDFDVKIIGNCGVDTANIVRVDYKRKTVTIGVE</sequence>
<name>A0A8S5PTX8_9CAUD</name>
<proteinExistence type="predicted"/>
<evidence type="ECO:0000313" key="1">
    <source>
        <dbReference type="EMBL" id="DAE10535.1"/>
    </source>
</evidence>
<accession>A0A8S5PTX8</accession>